<name>A0A4R6ITJ5_9BACT</name>
<gene>
    <name evidence="1" type="ORF">BC659_2793</name>
</gene>
<protein>
    <recommendedName>
        <fullName evidence="3">Methyltransferase FkbM domain-containing protein</fullName>
    </recommendedName>
</protein>
<sequence>MGFLGNLKNRLYIKLRRTLNLEQIDYKLNKINMLQVDEYLQNHLYNNPRYQQADKLNRYEFQVFSQVGDDGMIEEIFKRIGTTNQYFVEFGVEDGSETNSTYLLYKGWKGLWMDGSEEHIAKIHQTCPKAISRGDLKAIQAFITAENIEYLFEKAGVPAEPDLLSIDIDRNDYYVWKSIQKYRPRVVIIEYNAIFRPGCEFVIEYDAASMWDGSANTGASLDAICKLAEEKGYKLVGCCFAGVNAYFVRQDLIGNHFTGPFTSANHYEPPRYYLYTKPGHPRKINL</sequence>
<keyword evidence="2" id="KW-1185">Reference proteome</keyword>
<evidence type="ECO:0000313" key="1">
    <source>
        <dbReference type="EMBL" id="TDO25869.1"/>
    </source>
</evidence>
<organism evidence="1 2">
    <name type="scientific">Sediminibacterium goheungense</name>
    <dbReference type="NCBI Taxonomy" id="1086393"/>
    <lineage>
        <taxon>Bacteria</taxon>
        <taxon>Pseudomonadati</taxon>
        <taxon>Bacteroidota</taxon>
        <taxon>Chitinophagia</taxon>
        <taxon>Chitinophagales</taxon>
        <taxon>Chitinophagaceae</taxon>
        <taxon>Sediminibacterium</taxon>
    </lineage>
</organism>
<reference evidence="1 2" key="1">
    <citation type="submission" date="2019-03" db="EMBL/GenBank/DDBJ databases">
        <title>Genomic Encyclopedia of Archaeal and Bacterial Type Strains, Phase II (KMG-II): from individual species to whole genera.</title>
        <authorList>
            <person name="Goeker M."/>
        </authorList>
    </citation>
    <scope>NUCLEOTIDE SEQUENCE [LARGE SCALE GENOMIC DNA]</scope>
    <source>
        <strain evidence="1 2">DSM 28323</strain>
    </source>
</reference>
<comment type="caution">
    <text evidence="1">The sequence shown here is derived from an EMBL/GenBank/DDBJ whole genome shotgun (WGS) entry which is preliminary data.</text>
</comment>
<proteinExistence type="predicted"/>
<dbReference type="Proteomes" id="UP000295741">
    <property type="component" value="Unassembled WGS sequence"/>
</dbReference>
<evidence type="ECO:0000313" key="2">
    <source>
        <dbReference type="Proteomes" id="UP000295741"/>
    </source>
</evidence>
<dbReference type="AlphaFoldDB" id="A0A4R6ITJ5"/>
<dbReference type="EMBL" id="SNWP01000012">
    <property type="protein sequence ID" value="TDO25869.1"/>
    <property type="molecule type" value="Genomic_DNA"/>
</dbReference>
<accession>A0A4R6ITJ5</accession>
<evidence type="ECO:0008006" key="3">
    <source>
        <dbReference type="Google" id="ProtNLM"/>
    </source>
</evidence>